<dbReference type="InterPro" id="IPR010935">
    <property type="entry name" value="SMC_hinge"/>
</dbReference>
<comment type="function">
    <text evidence="11">Central component of the condensin complex, a complex required for conversion of interphase chromatin into mitotic-like condense chromosomes. The condensin complex probably introduces positive supercoils into relaxed DNA in the presence of type I topoisomerases and converts nicked DNA into positive knotted forms in the presence of type II topoisomerases.</text>
</comment>
<keyword evidence="8" id="KW-0226">DNA condensation</keyword>
<evidence type="ECO:0000256" key="2">
    <source>
        <dbReference type="ARBA" id="ARBA00005231"/>
    </source>
</evidence>
<keyword evidence="4" id="KW-0547">Nucleotide-binding</keyword>
<gene>
    <name evidence="15" type="ORF">NEZAVI_LOCUS7209</name>
</gene>
<dbReference type="GO" id="GO:0016887">
    <property type="term" value="F:ATP hydrolysis activity"/>
    <property type="evidence" value="ECO:0007669"/>
    <property type="project" value="InterPro"/>
</dbReference>
<keyword evidence="7 13" id="KW-0175">Coiled coil</keyword>
<dbReference type="Pfam" id="PF06470">
    <property type="entry name" value="SMC_hinge"/>
    <property type="match status" value="1"/>
</dbReference>
<dbReference type="FunFam" id="3.40.50.300:FF:000278">
    <property type="entry name" value="Structural maintenance of chromosomes 2"/>
    <property type="match status" value="1"/>
</dbReference>
<dbReference type="InterPro" id="IPR003395">
    <property type="entry name" value="RecF/RecN/SMC_N"/>
</dbReference>
<dbReference type="OrthoDB" id="10255539at2759"/>
<accession>A0A9P0H8H7</accession>
<dbReference type="SUPFAM" id="SSF52540">
    <property type="entry name" value="P-loop containing nucleoside triphosphate hydrolases"/>
    <property type="match status" value="1"/>
</dbReference>
<feature type="coiled-coil region" evidence="13">
    <location>
        <begin position="210"/>
        <end position="457"/>
    </location>
</feature>
<evidence type="ECO:0000256" key="13">
    <source>
        <dbReference type="SAM" id="Coils"/>
    </source>
</evidence>
<dbReference type="FunFam" id="3.40.50.300:FF:000385">
    <property type="entry name" value="Structural maintenance of chromosomes 2"/>
    <property type="match status" value="1"/>
</dbReference>
<organism evidence="15 16">
    <name type="scientific">Nezara viridula</name>
    <name type="common">Southern green stink bug</name>
    <name type="synonym">Cimex viridulus</name>
    <dbReference type="NCBI Taxonomy" id="85310"/>
    <lineage>
        <taxon>Eukaryota</taxon>
        <taxon>Metazoa</taxon>
        <taxon>Ecdysozoa</taxon>
        <taxon>Arthropoda</taxon>
        <taxon>Hexapoda</taxon>
        <taxon>Insecta</taxon>
        <taxon>Pterygota</taxon>
        <taxon>Neoptera</taxon>
        <taxon>Paraneoptera</taxon>
        <taxon>Hemiptera</taxon>
        <taxon>Heteroptera</taxon>
        <taxon>Panheteroptera</taxon>
        <taxon>Pentatomomorpha</taxon>
        <taxon>Pentatomoidea</taxon>
        <taxon>Pentatomidae</taxon>
        <taxon>Pentatominae</taxon>
        <taxon>Nezara</taxon>
    </lineage>
</organism>
<evidence type="ECO:0000313" key="15">
    <source>
        <dbReference type="EMBL" id="CAH1397372.1"/>
    </source>
</evidence>
<evidence type="ECO:0000259" key="14">
    <source>
        <dbReference type="SMART" id="SM00968"/>
    </source>
</evidence>
<dbReference type="GO" id="GO:0051301">
    <property type="term" value="P:cell division"/>
    <property type="evidence" value="ECO:0007669"/>
    <property type="project" value="UniProtKB-KW"/>
</dbReference>
<evidence type="ECO:0000256" key="10">
    <source>
        <dbReference type="ARBA" id="ARBA00023306"/>
    </source>
</evidence>
<dbReference type="GO" id="GO:0005694">
    <property type="term" value="C:chromosome"/>
    <property type="evidence" value="ECO:0007669"/>
    <property type="project" value="InterPro"/>
</dbReference>
<keyword evidence="5" id="KW-0498">Mitosis</keyword>
<sequence>MYIKSIVLDGFKSYGSRTEINGFDQEFNAITGLNGTGKSNILDSICFVLGISNLTHVRASNLTDLIYKCGQAGVTKASVTIVFDNKDTSKSPINYEQYEEITVTRQIVVAGKNRYMINGSSVTNKAVNDFFSSVQLNVNNPHFLIMQGRITKVLNMKPPEILSMIEEAAGTRMYENKKHDAQKTIEKKDGKLREIDGMVTEQINPKLQRMKDERNQYVEYQRVLKELDQHTRLYVAWQFCKTEDEVKNRKKDMEFTQNELNSVKTTIAELKVEIENKGKEIGELQVNRDQECGGKLKELEGHLKEAEQLEAKASAKVKSAKETLSADTKHLKQLQKNIDDDAKALNQKNEELSKVQAIFDNLREADKQDAEALAAAQKKFQAVSSGLLESEDGENATLQDQLMVVEQQLTEAEREIKKCTLQMQQDKKEFDTKRPLLKKTEMTFAKDQKELDEKERELTYLRQSLSKVDYQDGQLESLQEQYRTVSNEYRYCSENFNEFAHRCSRLNFQYRDPEPNFNRNKVKGLLCKLFSVKHERYARALEQAAGGRLYNVVVENEQISAKLIENGKLMKRTTFVPMNKIQGQRMDQQIIRRAQQEVGAENVFLAQDLVEYSSEYESVMAWTFGQVFICTTIDAAERISSVVRRKAISLDGDVFDPSGLISGGAVERSEPVLVTVIEFKKAEKTLALKKKELDALSEQLQRLGPIAQNYEQMKERVVIREREVEMLRARLEQTSHYQLQTEIKALEAAIDKNQALIQDYKKEIKEKSAKASELNNKMKNIKSVREKELSNAESELKRIKKKAEDSRNKWKQREQEFETLNLEIQELEKSVQNGKDQLAKFQEAFASREEELKELQEELSKLQENVKQRKGMVKEQKDEIAQKNSEIQNAISERDKLTERMNGFDLVVISGGHTIENIKKDISELTSMLNDLQKKHKWLETDREYFGQFNGKYDFNTNDPQASGAKLQKLREAKEKLGKHASAKSLDILGSQEEQFQEVMDKKTIIEEDRSKILSVIEELDVKKEEVIRRAWDKVNHDFHSILSSLLPSAQAKLKPVDGKDFMQGLEVKVGFGGIWKDSLDELSGGQRSLVALSLILAMLLFKPAPLYILDEVDAALDPSHTQNIGQMLKAHFKQSQFIVVSLKDGMFNNANVIFRTSFVDGVSCVTRTTNTGKR</sequence>
<dbReference type="Pfam" id="PF02463">
    <property type="entry name" value="SMC_N"/>
    <property type="match status" value="1"/>
</dbReference>
<keyword evidence="3" id="KW-0132">Cell division</keyword>
<feature type="coiled-coil region" evidence="13">
    <location>
        <begin position="679"/>
        <end position="942"/>
    </location>
</feature>
<dbReference type="GO" id="GO:0005634">
    <property type="term" value="C:nucleus"/>
    <property type="evidence" value="ECO:0007669"/>
    <property type="project" value="UniProtKB-SubCell"/>
</dbReference>
<dbReference type="PIRSF" id="PIRSF005719">
    <property type="entry name" value="SMC"/>
    <property type="match status" value="1"/>
</dbReference>
<evidence type="ECO:0000256" key="3">
    <source>
        <dbReference type="ARBA" id="ARBA00022618"/>
    </source>
</evidence>
<dbReference type="SMART" id="SM00968">
    <property type="entry name" value="SMC_hinge"/>
    <property type="match status" value="1"/>
</dbReference>
<dbReference type="Proteomes" id="UP001152798">
    <property type="component" value="Chromosome 3"/>
</dbReference>
<dbReference type="Gene3D" id="3.30.70.1620">
    <property type="match status" value="1"/>
</dbReference>
<keyword evidence="10" id="KW-0131">Cell cycle</keyword>
<dbReference type="EMBL" id="OV725079">
    <property type="protein sequence ID" value="CAH1397372.1"/>
    <property type="molecule type" value="Genomic_DNA"/>
</dbReference>
<proteinExistence type="inferred from homology"/>
<evidence type="ECO:0000256" key="4">
    <source>
        <dbReference type="ARBA" id="ARBA00022741"/>
    </source>
</evidence>
<evidence type="ECO:0000256" key="6">
    <source>
        <dbReference type="ARBA" id="ARBA00022840"/>
    </source>
</evidence>
<evidence type="ECO:0000256" key="8">
    <source>
        <dbReference type="ARBA" id="ARBA00023067"/>
    </source>
</evidence>
<evidence type="ECO:0000256" key="12">
    <source>
        <dbReference type="PIRNR" id="PIRNR005719"/>
    </source>
</evidence>
<name>A0A9P0H8H7_NEZVI</name>
<feature type="domain" description="SMC hinge" evidence="14">
    <location>
        <begin position="520"/>
        <end position="640"/>
    </location>
</feature>
<dbReference type="AlphaFoldDB" id="A0A9P0H8H7"/>
<dbReference type="InterPro" id="IPR027120">
    <property type="entry name" value="Smc2_ABC"/>
</dbReference>
<dbReference type="InterPro" id="IPR024704">
    <property type="entry name" value="SMC"/>
</dbReference>
<comment type="subcellular location">
    <subcellularLocation>
        <location evidence="1 12">Nucleus</location>
    </subcellularLocation>
</comment>
<dbReference type="Gene3D" id="1.20.1060.20">
    <property type="match status" value="1"/>
</dbReference>
<dbReference type="SUPFAM" id="SSF75553">
    <property type="entry name" value="Smc hinge domain"/>
    <property type="match status" value="1"/>
</dbReference>
<dbReference type="InterPro" id="IPR036277">
    <property type="entry name" value="SMC_hinge_sf"/>
</dbReference>
<dbReference type="GO" id="GO:0005524">
    <property type="term" value="F:ATP binding"/>
    <property type="evidence" value="ECO:0007669"/>
    <property type="project" value="UniProtKB-KW"/>
</dbReference>
<evidence type="ECO:0000256" key="7">
    <source>
        <dbReference type="ARBA" id="ARBA00023054"/>
    </source>
</evidence>
<evidence type="ECO:0000256" key="9">
    <source>
        <dbReference type="ARBA" id="ARBA00023242"/>
    </source>
</evidence>
<dbReference type="Gene3D" id="3.40.50.300">
    <property type="entry name" value="P-loop containing nucleotide triphosphate hydrolases"/>
    <property type="match status" value="2"/>
</dbReference>
<evidence type="ECO:0000256" key="5">
    <source>
        <dbReference type="ARBA" id="ARBA00022776"/>
    </source>
</evidence>
<dbReference type="InterPro" id="IPR027417">
    <property type="entry name" value="P-loop_NTPase"/>
</dbReference>
<evidence type="ECO:0000256" key="1">
    <source>
        <dbReference type="ARBA" id="ARBA00004123"/>
    </source>
</evidence>
<dbReference type="PANTHER" id="PTHR43977">
    <property type="entry name" value="STRUCTURAL MAINTENANCE OF CHROMOSOMES PROTEIN 3"/>
    <property type="match status" value="1"/>
</dbReference>
<evidence type="ECO:0000256" key="11">
    <source>
        <dbReference type="ARBA" id="ARBA00058936"/>
    </source>
</evidence>
<protein>
    <recommendedName>
        <fullName evidence="12">Structural maintenance of chromosomes protein</fullName>
    </recommendedName>
</protein>
<dbReference type="GO" id="GO:0030261">
    <property type="term" value="P:chromosome condensation"/>
    <property type="evidence" value="ECO:0007669"/>
    <property type="project" value="UniProtKB-KW"/>
</dbReference>
<dbReference type="CDD" id="cd03273">
    <property type="entry name" value="ABC_SMC2_euk"/>
    <property type="match status" value="1"/>
</dbReference>
<keyword evidence="6" id="KW-0067">ATP-binding</keyword>
<comment type="similarity">
    <text evidence="2">Belongs to the SMC family. SMC2 subfamily.</text>
</comment>
<evidence type="ECO:0000313" key="16">
    <source>
        <dbReference type="Proteomes" id="UP001152798"/>
    </source>
</evidence>
<dbReference type="Gene3D" id="1.10.287.1490">
    <property type="match status" value="1"/>
</dbReference>
<reference evidence="15" key="1">
    <citation type="submission" date="2022-01" db="EMBL/GenBank/DDBJ databases">
        <authorList>
            <person name="King R."/>
        </authorList>
    </citation>
    <scope>NUCLEOTIDE SEQUENCE</scope>
</reference>
<keyword evidence="9 12" id="KW-0539">Nucleus</keyword>
<keyword evidence="16" id="KW-1185">Reference proteome</keyword>